<dbReference type="InterPro" id="IPR011006">
    <property type="entry name" value="CheY-like_superfamily"/>
</dbReference>
<dbReference type="PROSITE" id="PS50110">
    <property type="entry name" value="RESPONSE_REGULATORY"/>
    <property type="match status" value="1"/>
</dbReference>
<protein>
    <submittedName>
        <fullName evidence="4">Response regulator</fullName>
    </submittedName>
</protein>
<dbReference type="InterPro" id="IPR001789">
    <property type="entry name" value="Sig_transdc_resp-reg_receiver"/>
</dbReference>
<name>A0A2S2CWL3_9PROT</name>
<dbReference type="RefSeq" id="WP_109331579.1">
    <property type="nucleotide sequence ID" value="NZ_CP029356.1"/>
</dbReference>
<dbReference type="SUPFAM" id="SSF52172">
    <property type="entry name" value="CheY-like"/>
    <property type="match status" value="1"/>
</dbReference>
<dbReference type="Proteomes" id="UP000245629">
    <property type="component" value="Plasmid unnamed1"/>
</dbReference>
<evidence type="ECO:0000256" key="1">
    <source>
        <dbReference type="ARBA" id="ARBA00022553"/>
    </source>
</evidence>
<dbReference type="OrthoDB" id="7243049at2"/>
<keyword evidence="4" id="KW-0614">Plasmid</keyword>
<reference evidence="5" key="1">
    <citation type="submission" date="2018-05" db="EMBL/GenBank/DDBJ databases">
        <title>Azospirillum thermophila sp. nov., a novel isolated from hot spring.</title>
        <authorList>
            <person name="Zhao Z."/>
        </authorList>
    </citation>
    <scope>NUCLEOTIDE SEQUENCE [LARGE SCALE GENOMIC DNA]</scope>
    <source>
        <strain evidence="5">CFH 70021</strain>
        <plasmid evidence="5">unnamed1</plasmid>
    </source>
</reference>
<dbReference type="PANTHER" id="PTHR44591">
    <property type="entry name" value="STRESS RESPONSE REGULATOR PROTEIN 1"/>
    <property type="match status" value="1"/>
</dbReference>
<sequence>MARILVIDDVPSFTALLKVVLEGRGHSVTERHDGESGLAEAQQGGYELVMIDMMMPGLDGIECVRRLRTLGPPLTIIAMSGGTDRFPAAYSLKLSEMHGADRLLFKPFDNAELVATVEEVLAERAT</sequence>
<dbReference type="Gene3D" id="3.40.50.2300">
    <property type="match status" value="1"/>
</dbReference>
<accession>A0A2S2CWL3</accession>
<evidence type="ECO:0000256" key="2">
    <source>
        <dbReference type="PROSITE-ProRule" id="PRU00169"/>
    </source>
</evidence>
<dbReference type="SMART" id="SM00448">
    <property type="entry name" value="REC"/>
    <property type="match status" value="1"/>
</dbReference>
<dbReference type="PANTHER" id="PTHR44591:SF23">
    <property type="entry name" value="CHEY SUBFAMILY"/>
    <property type="match status" value="1"/>
</dbReference>
<evidence type="ECO:0000313" key="4">
    <source>
        <dbReference type="EMBL" id="AWK88866.1"/>
    </source>
</evidence>
<feature type="domain" description="Response regulatory" evidence="3">
    <location>
        <begin position="3"/>
        <end position="121"/>
    </location>
</feature>
<keyword evidence="5" id="KW-1185">Reference proteome</keyword>
<organism evidence="4 5">
    <name type="scientific">Azospirillum thermophilum</name>
    <dbReference type="NCBI Taxonomy" id="2202148"/>
    <lineage>
        <taxon>Bacteria</taxon>
        <taxon>Pseudomonadati</taxon>
        <taxon>Pseudomonadota</taxon>
        <taxon>Alphaproteobacteria</taxon>
        <taxon>Rhodospirillales</taxon>
        <taxon>Azospirillaceae</taxon>
        <taxon>Azospirillum</taxon>
    </lineage>
</organism>
<feature type="modified residue" description="4-aspartylphosphate" evidence="2">
    <location>
        <position position="52"/>
    </location>
</feature>
<dbReference type="Pfam" id="PF00072">
    <property type="entry name" value="Response_reg"/>
    <property type="match status" value="1"/>
</dbReference>
<geneLocation type="plasmid" evidence="4 5">
    <name>unnamed1</name>
</geneLocation>
<dbReference type="AlphaFoldDB" id="A0A2S2CWL3"/>
<dbReference type="InterPro" id="IPR050595">
    <property type="entry name" value="Bact_response_regulator"/>
</dbReference>
<evidence type="ECO:0000313" key="5">
    <source>
        <dbReference type="Proteomes" id="UP000245629"/>
    </source>
</evidence>
<evidence type="ECO:0000259" key="3">
    <source>
        <dbReference type="PROSITE" id="PS50110"/>
    </source>
</evidence>
<dbReference type="KEGG" id="azz:DEW08_22665"/>
<gene>
    <name evidence="4" type="ORF">DEW08_22665</name>
</gene>
<dbReference type="GO" id="GO:0000160">
    <property type="term" value="P:phosphorelay signal transduction system"/>
    <property type="evidence" value="ECO:0007669"/>
    <property type="project" value="InterPro"/>
</dbReference>
<dbReference type="EMBL" id="CP029356">
    <property type="protein sequence ID" value="AWK88866.1"/>
    <property type="molecule type" value="Genomic_DNA"/>
</dbReference>
<keyword evidence="1 2" id="KW-0597">Phosphoprotein</keyword>
<proteinExistence type="predicted"/>